<feature type="compositionally biased region" description="Basic residues" evidence="1">
    <location>
        <begin position="1370"/>
        <end position="1379"/>
    </location>
</feature>
<feature type="region of interest" description="Disordered" evidence="1">
    <location>
        <begin position="1039"/>
        <end position="1074"/>
    </location>
</feature>
<evidence type="ECO:0000313" key="3">
    <source>
        <dbReference type="EMBL" id="CAF0720006.1"/>
    </source>
</evidence>
<feature type="region of interest" description="Disordered" evidence="1">
    <location>
        <begin position="1166"/>
        <end position="1195"/>
    </location>
</feature>
<feature type="compositionally biased region" description="Polar residues" evidence="1">
    <location>
        <begin position="471"/>
        <end position="483"/>
    </location>
</feature>
<feature type="compositionally biased region" description="Low complexity" evidence="1">
    <location>
        <begin position="484"/>
        <end position="494"/>
    </location>
</feature>
<keyword evidence="2" id="KW-1133">Transmembrane helix</keyword>
<feature type="region of interest" description="Disordered" evidence="1">
    <location>
        <begin position="1234"/>
        <end position="1310"/>
    </location>
</feature>
<protein>
    <submittedName>
        <fullName evidence="3">Uncharacterized protein</fullName>
    </submittedName>
</protein>
<dbReference type="EMBL" id="CAJNOE010000008">
    <property type="protein sequence ID" value="CAF0720006.1"/>
    <property type="molecule type" value="Genomic_DNA"/>
</dbReference>
<feature type="compositionally biased region" description="Low complexity" evidence="1">
    <location>
        <begin position="949"/>
        <end position="966"/>
    </location>
</feature>
<feature type="compositionally biased region" description="Low complexity" evidence="1">
    <location>
        <begin position="79"/>
        <end position="93"/>
    </location>
</feature>
<feature type="compositionally biased region" description="Basic and acidic residues" evidence="1">
    <location>
        <begin position="1"/>
        <end position="19"/>
    </location>
</feature>
<gene>
    <name evidence="3" type="ORF">IZO911_LOCUS1808</name>
</gene>
<organism evidence="3 4">
    <name type="scientific">Adineta steineri</name>
    <dbReference type="NCBI Taxonomy" id="433720"/>
    <lineage>
        <taxon>Eukaryota</taxon>
        <taxon>Metazoa</taxon>
        <taxon>Spiralia</taxon>
        <taxon>Gnathifera</taxon>
        <taxon>Rotifera</taxon>
        <taxon>Eurotatoria</taxon>
        <taxon>Bdelloidea</taxon>
        <taxon>Adinetida</taxon>
        <taxon>Adinetidae</taxon>
        <taxon>Adineta</taxon>
    </lineage>
</organism>
<feature type="compositionally biased region" description="Basic residues" evidence="1">
    <location>
        <begin position="1039"/>
        <end position="1070"/>
    </location>
</feature>
<feature type="region of interest" description="Disordered" evidence="1">
    <location>
        <begin position="454"/>
        <end position="496"/>
    </location>
</feature>
<feature type="region of interest" description="Disordered" evidence="1">
    <location>
        <begin position="79"/>
        <end position="102"/>
    </location>
</feature>
<reference evidence="3" key="1">
    <citation type="submission" date="2021-02" db="EMBL/GenBank/DDBJ databases">
        <authorList>
            <person name="Nowell W R."/>
        </authorList>
    </citation>
    <scope>NUCLEOTIDE SEQUENCE</scope>
</reference>
<comment type="caution">
    <text evidence="3">The sequence shown here is derived from an EMBL/GenBank/DDBJ whole genome shotgun (WGS) entry which is preliminary data.</text>
</comment>
<feature type="region of interest" description="Disordered" evidence="1">
    <location>
        <begin position="1359"/>
        <end position="1453"/>
    </location>
</feature>
<feature type="region of interest" description="Disordered" evidence="1">
    <location>
        <begin position="949"/>
        <end position="971"/>
    </location>
</feature>
<evidence type="ECO:0000313" key="4">
    <source>
        <dbReference type="Proteomes" id="UP000663860"/>
    </source>
</evidence>
<keyword evidence="2" id="KW-0812">Transmembrane</keyword>
<name>A0A813MJN1_9BILA</name>
<accession>A0A813MJN1</accession>
<feature type="transmembrane region" description="Helical" evidence="2">
    <location>
        <begin position="1636"/>
        <end position="1656"/>
    </location>
</feature>
<evidence type="ECO:0000256" key="1">
    <source>
        <dbReference type="SAM" id="MobiDB-lite"/>
    </source>
</evidence>
<dbReference type="Proteomes" id="UP000663860">
    <property type="component" value="Unassembled WGS sequence"/>
</dbReference>
<evidence type="ECO:0000256" key="2">
    <source>
        <dbReference type="SAM" id="Phobius"/>
    </source>
</evidence>
<feature type="compositionally biased region" description="Low complexity" evidence="1">
    <location>
        <begin position="1295"/>
        <end position="1304"/>
    </location>
</feature>
<feature type="compositionally biased region" description="Polar residues" evidence="1">
    <location>
        <begin position="1278"/>
        <end position="1294"/>
    </location>
</feature>
<sequence>MDHSRVRNVYKDEEAEKPKTSSQLESRRIPRRNALADISTVSTNANTTSQKHQYNQLAERVRQLQKEIVPDFAYQRTPSFSPYSSLTPSSTGSNGNLSTYPHQQNISVSSVSSGSSSSSVPTQRFGLSSRILERAHQIPERFWIDWQQKQMQDRIDELEYIKNNLGCSPGSSLHTDENGIDYLPEDSHRINDDIRRRSVLYSHEAQRLANERRTSLARTTTFDEIIPKQNIEETSPVFDNDDQSSFNFDQRSDKIDDIADLSDLDENPPKTINPISSVQQFQTTLDRSRLTMSLPFTYTNAREQIIFPTTNTNYRQISVQPLLEKVIEVSSDDAMETITSPTNSIEDVAQINTEVNLTLLKREDPQKINPLYYTRATVNRNIEFRKFRPLLSRNNMNSINKDTTISIPIFKRKEINDSRSSSPTLSFKSTRSRFSSITDCEDLNDDIQSLSGSTPSFSPYSSLTPSSTGSNGNLSTYPHQQNISVSSGSSSSSVPTQRFGLSSRILERAHQIPERFWIDWQQKQMQDRIDELEYIKNNLGCSPGSSFHTDENGIDYLPEDSHRINDDIRRRSVLYSHEAQRLANERRTSLARTTTFDEIIPKQNIEETSPVFDDDDQSSFNFDQRSDKIDDIADLSDLDENPPKAINPISSVQPFQTTLDRSRLTISLPFTYTNAREQIIFPTTNTNYRQISIAPLLEKVIEVSSDDAMETITSPTNSLEDVAQINTEVNLTLLKREDPQKINPLYYTRATVNRNIEFRKFRPLLSRNNMNSINKDTTTSIPIFKRKEINDSRSSSPTLSFKSTRSRFSSITDCEDLNDDIQSLSVISSSSLSLSVPSRSYSTSPYNNISPVTQYTKRNNNYPSSKQVSSHNYTCFPQDLSMINNVSSDFEQENENYSCSSCSITSSEVVEEIKDNLSFSYPLFTSSQRQRKRKKKSSNSSYLTLVSTSSSSSSSLQNNRSRLSNSFCQTKENNNKRTLKIAHNTSIISSKRTWQWKQNDGGFRRDILVNNNNDSNDDVTRSSSPSIATAVADRRLIQRQRRKQTRLKGKAESKKRKEKKKNRKKERNKKSLLSTTEVEAAATEAPLFQFSTVDRAIPDKRVIFYPYEQLRCVDRSKAKEKVCFPIQTTSAEHQKQESKLNSTMADGYTNNTIPKRKENVRVFVRRRRRTTRQRKRTFLHSSSSSNSHETIPSSPNNLEELVTLIQQEINNKQEKSQKNKNIIVVNYKPVFINSNQQKQPPSSSPTKVSSSIPISKPKLIPTDDDFSSATHYSRRHSLTTTSSDGSPLRSTTNRSQQQSQQQQSASLDVPDVEDPLMFIEMMYQQLFTEDGRLRNGTESTALADCVKQIVRNSRRNSISSSIANGTASPHSKHHHHHLNINHQQQKYSSPLYHHRTPSKSQSLSSSPHLIPNGEYNSTTEEEEEEEPEEEKDDDDDEEEEEEEPNTLVQVNNQRPVIIMNTDTTKNSEQLKIDNYSQIHAFLNSCQQKQITINRPTTATTTSNGFRFSIDDTDNEDFDTFSDLNSIRFNTKTIGTSPSIDEDLTHTDSRFLSSSGYHSLDRSTRFLKQQKLILSKSHSENDLFHSMYKTNIQTRCIHYCPDCIHPPIITVIPPLTSTSLSIIRRIQQPIGDMIMKYLNFILVSKNVLLLPLFIFLLRQRSIHVGN</sequence>
<feature type="compositionally biased region" description="Basic residues" evidence="1">
    <location>
        <begin position="1166"/>
        <end position="1178"/>
    </location>
</feature>
<feature type="compositionally biased region" description="Low complexity" evidence="1">
    <location>
        <begin position="454"/>
        <end position="470"/>
    </location>
</feature>
<proteinExistence type="predicted"/>
<feature type="compositionally biased region" description="Low complexity" evidence="1">
    <location>
        <begin position="1181"/>
        <end position="1194"/>
    </location>
</feature>
<feature type="compositionally biased region" description="Acidic residues" evidence="1">
    <location>
        <begin position="1419"/>
        <end position="1444"/>
    </location>
</feature>
<feature type="region of interest" description="Disordered" evidence="1">
    <location>
        <begin position="1"/>
        <end position="52"/>
    </location>
</feature>
<feature type="compositionally biased region" description="Low complexity" evidence="1">
    <location>
        <begin position="1234"/>
        <end position="1260"/>
    </location>
</feature>
<feature type="compositionally biased region" description="Polar residues" evidence="1">
    <location>
        <begin position="39"/>
        <end position="52"/>
    </location>
</feature>
<keyword evidence="2" id="KW-0472">Membrane</keyword>